<reference evidence="10" key="1">
    <citation type="journal article" date="2015" name="Microbiology">
        <title>Similarities in murine infection and immune response to Borrelia bissettii and Borrelia burgdorferi sensu stricto.</title>
        <authorList>
            <person name="Leydet B.F.Jr."/>
            <person name="Liang F.T."/>
        </authorList>
    </citation>
    <scope>NUCLEOTIDE SEQUENCE [LARGE SCALE GENOMIC DNA]</scope>
    <source>
        <strain evidence="10">CO275</strain>
        <plasmid evidence="10">cp26</plasmid>
    </source>
</reference>
<dbReference type="InterPro" id="IPR051088">
    <property type="entry name" value="PTS_Sugar-EIIC/EIIB"/>
</dbReference>
<gene>
    <name evidence="10" type="ORF">ER70_06900</name>
</gene>
<feature type="non-terminal residue" evidence="10">
    <location>
        <position position="1"/>
    </location>
</feature>
<sequence>ILAGQSDWIPYGGDAAKWGVQPNSWFPVIDARYFSAQGVFTAIIAAIFSVEVYKFLVQRNMAIKLPESVPPAVLKSFEALIPVIVLSIVAQSVNIAIQSSVGSLFPEIIMNMFRPVLQISDTLVGTLTISFIVHILWFCGLHGTNVIVALLNPIILSNLDSNIRALSDNLPLPHILAG</sequence>
<evidence type="ECO:0000256" key="1">
    <source>
        <dbReference type="ARBA" id="ARBA00004651"/>
    </source>
</evidence>
<evidence type="ECO:0000313" key="10">
    <source>
        <dbReference type="EMBL" id="OJH14739.1"/>
    </source>
</evidence>
<keyword evidence="7 8" id="KW-0472">Membrane</keyword>
<proteinExistence type="predicted"/>
<dbReference type="PANTHER" id="PTHR33989:SF4">
    <property type="entry name" value="PTS SYSTEM N,N'-DIACETYLCHITOBIOSE-SPECIFIC EIIC COMPONENT"/>
    <property type="match status" value="1"/>
</dbReference>
<evidence type="ECO:0000256" key="4">
    <source>
        <dbReference type="ARBA" id="ARBA00022597"/>
    </source>
</evidence>
<dbReference type="InterPro" id="IPR004501">
    <property type="entry name" value="PTS_EIIC_3"/>
</dbReference>
<evidence type="ECO:0000256" key="7">
    <source>
        <dbReference type="ARBA" id="ARBA00023136"/>
    </source>
</evidence>
<dbReference type="GO" id="GO:0009401">
    <property type="term" value="P:phosphoenolpyruvate-dependent sugar phosphotransferase system"/>
    <property type="evidence" value="ECO:0007669"/>
    <property type="project" value="InterPro"/>
</dbReference>
<feature type="transmembrane region" description="Helical" evidence="8">
    <location>
        <begin position="117"/>
        <end position="139"/>
    </location>
</feature>
<feature type="transmembrane region" description="Helical" evidence="8">
    <location>
        <begin position="77"/>
        <end position="97"/>
    </location>
</feature>
<keyword evidence="10" id="KW-0614">Plasmid</keyword>
<dbReference type="InterPro" id="IPR003352">
    <property type="entry name" value="PTS_EIIC"/>
</dbReference>
<accession>A0A1L8ZAG2</accession>
<feature type="transmembrane region" description="Helical" evidence="8">
    <location>
        <begin position="34"/>
        <end position="56"/>
    </location>
</feature>
<feature type="domain" description="PTS EIIC type-3" evidence="9">
    <location>
        <begin position="1"/>
        <end position="178"/>
    </location>
</feature>
<evidence type="ECO:0000256" key="3">
    <source>
        <dbReference type="ARBA" id="ARBA00022475"/>
    </source>
</evidence>
<organism evidence="10">
    <name type="scientific">Borrelia bissettiae</name>
    <name type="common">Borreliella bissettiae</name>
    <dbReference type="NCBI Taxonomy" id="64897"/>
    <lineage>
        <taxon>Bacteria</taxon>
        <taxon>Pseudomonadati</taxon>
        <taxon>Spirochaetota</taxon>
        <taxon>Spirochaetia</taxon>
        <taxon>Spirochaetales</taxon>
        <taxon>Borreliaceae</taxon>
        <taxon>Borreliella</taxon>
    </lineage>
</organism>
<feature type="non-terminal residue" evidence="10">
    <location>
        <position position="178"/>
    </location>
</feature>
<keyword evidence="3" id="KW-1003">Cell membrane</keyword>
<evidence type="ECO:0000256" key="6">
    <source>
        <dbReference type="ARBA" id="ARBA00022989"/>
    </source>
</evidence>
<reference evidence="10" key="2">
    <citation type="submission" date="2015-07" db="EMBL/GenBank/DDBJ databases">
        <authorList>
            <person name="Noorani M."/>
        </authorList>
    </citation>
    <scope>NUCLEOTIDE SEQUENCE</scope>
    <source>
        <strain evidence="10">CO275</strain>
        <plasmid evidence="10">cp26</plasmid>
    </source>
</reference>
<keyword evidence="2" id="KW-0813">Transport</keyword>
<dbReference type="Pfam" id="PF02378">
    <property type="entry name" value="PTS_EIIC"/>
    <property type="match status" value="1"/>
</dbReference>
<evidence type="ECO:0000256" key="5">
    <source>
        <dbReference type="ARBA" id="ARBA00022692"/>
    </source>
</evidence>
<geneLocation type="plasmid" evidence="10">
    <name>cp26</name>
</geneLocation>
<keyword evidence="6 8" id="KW-1133">Transmembrane helix</keyword>
<comment type="caution">
    <text evidence="10">The sequence shown here is derived from an EMBL/GenBank/DDBJ whole genome shotgun (WGS) entry which is preliminary data.</text>
</comment>
<keyword evidence="5 8" id="KW-0812">Transmembrane</keyword>
<evidence type="ECO:0000259" key="9">
    <source>
        <dbReference type="PROSITE" id="PS51105"/>
    </source>
</evidence>
<dbReference type="GO" id="GO:0005886">
    <property type="term" value="C:plasma membrane"/>
    <property type="evidence" value="ECO:0007669"/>
    <property type="project" value="UniProtKB-SubCell"/>
</dbReference>
<comment type="subcellular location">
    <subcellularLocation>
        <location evidence="1">Cell membrane</location>
        <topology evidence="1">Multi-pass membrane protein</topology>
    </subcellularLocation>
</comment>
<dbReference type="EMBL" id="JNBW01000357">
    <property type="protein sequence ID" value="OJH14739.1"/>
    <property type="molecule type" value="Genomic_DNA"/>
</dbReference>
<evidence type="ECO:0000256" key="2">
    <source>
        <dbReference type="ARBA" id="ARBA00022448"/>
    </source>
</evidence>
<name>A0A1L8ZAG2_BORBI</name>
<evidence type="ECO:0000256" key="8">
    <source>
        <dbReference type="SAM" id="Phobius"/>
    </source>
</evidence>
<dbReference type="GO" id="GO:0008982">
    <property type="term" value="F:protein-N(PI)-phosphohistidine-sugar phosphotransferase activity"/>
    <property type="evidence" value="ECO:0007669"/>
    <property type="project" value="InterPro"/>
</dbReference>
<dbReference type="PROSITE" id="PS51105">
    <property type="entry name" value="PTS_EIIC_TYPE_3"/>
    <property type="match status" value="1"/>
</dbReference>
<dbReference type="PANTHER" id="PTHR33989">
    <property type="match status" value="1"/>
</dbReference>
<protein>
    <submittedName>
        <fullName evidence="10">PTS system chitobiose-specific transporter subunit IIC</fullName>
    </submittedName>
</protein>
<dbReference type="AlphaFoldDB" id="A0A1L8ZAG2"/>
<keyword evidence="4" id="KW-0762">Sugar transport</keyword>